<evidence type="ECO:0000256" key="1">
    <source>
        <dbReference type="SAM" id="Phobius"/>
    </source>
</evidence>
<protein>
    <submittedName>
        <fullName evidence="2">Uncharacterized protein</fullName>
    </submittedName>
</protein>
<keyword evidence="1" id="KW-0472">Membrane</keyword>
<proteinExistence type="predicted"/>
<keyword evidence="1" id="KW-0812">Transmembrane</keyword>
<organism evidence="2">
    <name type="scientific">marine sediment metagenome</name>
    <dbReference type="NCBI Taxonomy" id="412755"/>
    <lineage>
        <taxon>unclassified sequences</taxon>
        <taxon>metagenomes</taxon>
        <taxon>ecological metagenomes</taxon>
    </lineage>
</organism>
<reference evidence="2" key="1">
    <citation type="journal article" date="2015" name="Nature">
        <title>Complex archaea that bridge the gap between prokaryotes and eukaryotes.</title>
        <authorList>
            <person name="Spang A."/>
            <person name="Saw J.H."/>
            <person name="Jorgensen S.L."/>
            <person name="Zaremba-Niedzwiedzka K."/>
            <person name="Martijn J."/>
            <person name="Lind A.E."/>
            <person name="van Eijk R."/>
            <person name="Schleper C."/>
            <person name="Guy L."/>
            <person name="Ettema T.J."/>
        </authorList>
    </citation>
    <scope>NUCLEOTIDE SEQUENCE</scope>
</reference>
<evidence type="ECO:0000313" key="2">
    <source>
        <dbReference type="EMBL" id="KKL90087.1"/>
    </source>
</evidence>
<feature type="transmembrane region" description="Helical" evidence="1">
    <location>
        <begin position="6"/>
        <end position="28"/>
    </location>
</feature>
<comment type="caution">
    <text evidence="2">The sequence shown here is derived from an EMBL/GenBank/DDBJ whole genome shotgun (WGS) entry which is preliminary data.</text>
</comment>
<dbReference type="AlphaFoldDB" id="A0A0F9ISF5"/>
<keyword evidence="1" id="KW-1133">Transmembrane helix</keyword>
<accession>A0A0F9ISF5</accession>
<dbReference type="EMBL" id="LAZR01020108">
    <property type="protein sequence ID" value="KKL90087.1"/>
    <property type="molecule type" value="Genomic_DNA"/>
</dbReference>
<name>A0A0F9ISF5_9ZZZZ</name>
<gene>
    <name evidence="2" type="ORF">LCGC14_1908160</name>
</gene>
<sequence length="42" mass="4811">MIIEVLNILVPAAVMMYALYKLSLLVAFKLIEQDEADWSCHD</sequence>